<sequence>MDDLPGLTFSQESDSKSEVRWGEPLDGGSKSGYDFEGYTTDALLDGTDFLLGRLTHHNQTIQLPTHWQFWVYLTVNVYFEDEEMEHDFTLRFRHEETPNQGAHPNDVVQLPKVHENDLVYVDDVEYRVTITGFLLGQGSRRRRVSTFDVPEGGSISAGIFARFERTSPPGS</sequence>
<protein>
    <submittedName>
        <fullName evidence="2">Uncharacterized protein</fullName>
    </submittedName>
</protein>
<reference evidence="3" key="1">
    <citation type="submission" date="2016-07" db="EMBL/GenBank/DDBJ databases">
        <title>Frankia sp. NRRL B-16219 Genome sequencing.</title>
        <authorList>
            <person name="Ghodhbane-Gtari F."/>
            <person name="Swanson E."/>
            <person name="Gueddou A."/>
            <person name="Louati M."/>
            <person name="Nouioui I."/>
            <person name="Hezbri K."/>
            <person name="Abebe-Akele F."/>
            <person name="Simpson S."/>
            <person name="Morris K."/>
            <person name="Thomas K."/>
            <person name="Gtari M."/>
            <person name="Tisa L.S."/>
        </authorList>
    </citation>
    <scope>NUCLEOTIDE SEQUENCE [LARGE SCALE GENOMIC DNA]</scope>
    <source>
        <strain evidence="3">NRRL B-16219</strain>
    </source>
</reference>
<comment type="caution">
    <text evidence="2">The sequence shown here is derived from an EMBL/GenBank/DDBJ whole genome shotgun (WGS) entry which is preliminary data.</text>
</comment>
<dbReference type="EMBL" id="MAXA01000025">
    <property type="protein sequence ID" value="OHV43968.1"/>
    <property type="molecule type" value="Genomic_DNA"/>
</dbReference>
<evidence type="ECO:0000313" key="2">
    <source>
        <dbReference type="EMBL" id="OHV43968.1"/>
    </source>
</evidence>
<dbReference type="InterPro" id="IPR047995">
    <property type="entry name" value="Choice_anch_K"/>
</dbReference>
<proteinExistence type="predicted"/>
<feature type="region of interest" description="Disordered" evidence="1">
    <location>
        <begin position="1"/>
        <end position="25"/>
    </location>
</feature>
<feature type="compositionally biased region" description="Basic and acidic residues" evidence="1">
    <location>
        <begin position="13"/>
        <end position="23"/>
    </location>
</feature>
<evidence type="ECO:0000256" key="1">
    <source>
        <dbReference type="SAM" id="MobiDB-lite"/>
    </source>
</evidence>
<dbReference type="Proteomes" id="UP000179769">
    <property type="component" value="Unassembled WGS sequence"/>
</dbReference>
<keyword evidence="3" id="KW-1185">Reference proteome</keyword>
<dbReference type="NCBIfam" id="NF038131">
    <property type="entry name" value="choice_anch_K"/>
    <property type="match status" value="1"/>
</dbReference>
<name>A0A1S1RAV4_9ACTN</name>
<evidence type="ECO:0000313" key="3">
    <source>
        <dbReference type="Proteomes" id="UP000179769"/>
    </source>
</evidence>
<accession>A0A1S1RAV4</accession>
<gene>
    <name evidence="2" type="ORF">BBK14_10270</name>
</gene>
<organism evidence="2 3">
    <name type="scientific">Parafrankia soli</name>
    <dbReference type="NCBI Taxonomy" id="2599596"/>
    <lineage>
        <taxon>Bacteria</taxon>
        <taxon>Bacillati</taxon>
        <taxon>Actinomycetota</taxon>
        <taxon>Actinomycetes</taxon>
        <taxon>Frankiales</taxon>
        <taxon>Frankiaceae</taxon>
        <taxon>Parafrankia</taxon>
    </lineage>
</organism>
<dbReference type="AlphaFoldDB" id="A0A1S1RAV4"/>